<gene>
    <name evidence="1" type="ORF">SAMN05216339_101428</name>
</gene>
<evidence type="ECO:0000313" key="2">
    <source>
        <dbReference type="Proteomes" id="UP000183926"/>
    </source>
</evidence>
<name>A0A1I7FDD1_9PROT</name>
<reference evidence="1 2" key="1">
    <citation type="submission" date="2016-10" db="EMBL/GenBank/DDBJ databases">
        <authorList>
            <person name="de Groot N.N."/>
        </authorList>
    </citation>
    <scope>NUCLEOTIDE SEQUENCE [LARGE SCALE GENOMIC DNA]</scope>
    <source>
        <strain evidence="1 2">Nm24</strain>
    </source>
</reference>
<protein>
    <submittedName>
        <fullName evidence="1">Uncharacterized protein</fullName>
    </submittedName>
</protein>
<sequence>MGEAKYRGTKAQRIAVLLDKSAVGKSTPEFLYTYLLKMTALLHMCLLQAGIVDFCNLQLRELKYEGWA</sequence>
<dbReference type="Proteomes" id="UP000183926">
    <property type="component" value="Unassembled WGS sequence"/>
</dbReference>
<evidence type="ECO:0000313" key="1">
    <source>
        <dbReference type="EMBL" id="SFU34168.1"/>
    </source>
</evidence>
<dbReference type="AlphaFoldDB" id="A0A1I7FDD1"/>
<dbReference type="EMBL" id="FPBL01000001">
    <property type="protein sequence ID" value="SFU34168.1"/>
    <property type="molecule type" value="Genomic_DNA"/>
</dbReference>
<proteinExistence type="predicted"/>
<accession>A0A1I7FDD1</accession>
<organism evidence="1 2">
    <name type="scientific">Nitrosomonas eutropha</name>
    <dbReference type="NCBI Taxonomy" id="916"/>
    <lineage>
        <taxon>Bacteria</taxon>
        <taxon>Pseudomonadati</taxon>
        <taxon>Pseudomonadota</taxon>
        <taxon>Betaproteobacteria</taxon>
        <taxon>Nitrosomonadales</taxon>
        <taxon>Nitrosomonadaceae</taxon>
        <taxon>Nitrosomonas</taxon>
    </lineage>
</organism>